<dbReference type="EMBL" id="AP009608">
    <property type="protein sequence ID" value="BAH70016.1"/>
    <property type="molecule type" value="Genomic_DNA"/>
</dbReference>
<evidence type="ECO:0000256" key="2">
    <source>
        <dbReference type="ARBA" id="ARBA00022487"/>
    </source>
</evidence>
<organism evidence="4 5">
    <name type="scientific">Mycoplasmopsis fermentans (strain ATCC 19989 / NBRC 14854 / NCTC 10117 / PG18)</name>
    <name type="common">Mycoplasma fermentans</name>
    <dbReference type="NCBI Taxonomy" id="496833"/>
    <lineage>
        <taxon>Bacteria</taxon>
        <taxon>Bacillati</taxon>
        <taxon>Mycoplasmatota</taxon>
        <taxon>Mycoplasmoidales</taxon>
        <taxon>Metamycoplasmataceae</taxon>
        <taxon>Mycoplasmopsis</taxon>
    </lineage>
</organism>
<dbReference type="InterPro" id="IPR000073">
    <property type="entry name" value="AB_hydrolase_1"/>
</dbReference>
<reference evidence="4 5" key="1">
    <citation type="journal article" date="2009" name="Curr. Microbiol.">
        <title>Molecular cloning and expression of a novel cholinephosphotransferase involved in glycoglycerophospholipid biosynthesis of Mycoplasma fermentans.</title>
        <authorList>
            <person name="Ishida N."/>
            <person name="Irikura D."/>
            <person name="Matsuda K."/>
            <person name="Sato S."/>
            <person name="Asano K."/>
        </authorList>
    </citation>
    <scope>NUCLEOTIDE SEQUENCE [LARGE SCALE GENOMIC DNA]</scope>
    <source>
        <strain evidence="5">ATCC 19989 / NBRC 14854 / NCTC 10117 / PG18</strain>
    </source>
</reference>
<keyword evidence="2" id="KW-0719">Serine esterase</keyword>
<keyword evidence="2" id="KW-0378">Hydrolase</keyword>
<sequence>MSKIKVIFNIIINTMKLNYIEYNGDKVPLYIEDNKKNTTFLFLHGLNSNWKYMRPLLDYTHNYNVVAINFPGSKFFKNVEPEEIKLEWWIEVANEVLNRIKTKKVVIVAHSMAGGVATVLAKDPKVVRLIMMSTINPYMKESTSYSVLQSVIKPQNKWSSFIGKVISKIASKFKKTEKLIESFTRQGAWFNLLEKYVLNPEYMEQLDLQYKANCHKMLFLVGEKDKIIGTKYFEDYAISLEVPILIMGTGHSPIKDEPKRIARFFNALIESKKRHFWQKFMNIKMNQFLEFDEEKTKEEDILLELEQNVD</sequence>
<evidence type="ECO:0000313" key="5">
    <source>
        <dbReference type="Proteomes" id="UP000006810"/>
    </source>
</evidence>
<dbReference type="AlphaFoldDB" id="C4XFU4"/>
<dbReference type="eggNOG" id="COG2267">
    <property type="taxonomic scope" value="Bacteria"/>
</dbReference>
<accession>C4XFU4</accession>
<keyword evidence="5" id="KW-1185">Reference proteome</keyword>
<dbReference type="ESTHER" id="mycfe-c4xfu4">
    <property type="family name" value="6_AlphaBeta_hydrolase"/>
</dbReference>
<evidence type="ECO:0000256" key="1">
    <source>
        <dbReference type="ARBA" id="ARBA00006989"/>
    </source>
</evidence>
<dbReference type="PANTHER" id="PTHR43798">
    <property type="entry name" value="MONOACYLGLYCEROL LIPASE"/>
    <property type="match status" value="1"/>
</dbReference>
<name>C4XFU4_MYCFP</name>
<evidence type="ECO:0000313" key="4">
    <source>
        <dbReference type="EMBL" id="BAH70016.1"/>
    </source>
</evidence>
<dbReference type="Pfam" id="PF12697">
    <property type="entry name" value="Abhydrolase_6"/>
    <property type="match status" value="1"/>
</dbReference>
<feature type="domain" description="AB hydrolase-1" evidence="3">
    <location>
        <begin position="40"/>
        <end position="263"/>
    </location>
</feature>
<dbReference type="HOGENOM" id="CLU_930066_0_0_14"/>
<dbReference type="InterPro" id="IPR029058">
    <property type="entry name" value="AB_hydrolase_fold"/>
</dbReference>
<dbReference type="Gene3D" id="3.40.50.1820">
    <property type="entry name" value="alpha/beta hydrolase"/>
    <property type="match status" value="1"/>
</dbReference>
<evidence type="ECO:0000259" key="3">
    <source>
        <dbReference type="Pfam" id="PF12697"/>
    </source>
</evidence>
<protein>
    <recommendedName>
        <fullName evidence="3">AB hydrolase-1 domain-containing protein</fullName>
    </recommendedName>
</protein>
<dbReference type="PANTHER" id="PTHR43798:SF33">
    <property type="entry name" value="HYDROLASE, PUTATIVE (AFU_ORTHOLOGUE AFUA_2G14860)-RELATED"/>
    <property type="match status" value="1"/>
</dbReference>
<dbReference type="GO" id="GO:0016020">
    <property type="term" value="C:membrane"/>
    <property type="evidence" value="ECO:0007669"/>
    <property type="project" value="TreeGrafter"/>
</dbReference>
<proteinExistence type="inferred from homology"/>
<dbReference type="SUPFAM" id="SSF53474">
    <property type="entry name" value="alpha/beta-Hydrolases"/>
    <property type="match status" value="1"/>
</dbReference>
<dbReference type="InterPro" id="IPR050266">
    <property type="entry name" value="AB_hydrolase_sf"/>
</dbReference>
<dbReference type="Proteomes" id="UP000006810">
    <property type="component" value="Chromosome"/>
</dbReference>
<comment type="similarity">
    <text evidence="1">Belongs to the lipase/esterase LIP3/BchO family.</text>
</comment>
<dbReference type="PATRIC" id="fig|496833.3.peg.344"/>
<gene>
    <name evidence="4" type="ordered locus">MBIO_0751</name>
</gene>
<dbReference type="KEGG" id="mfp:MBIO_0751"/>
<dbReference type="GO" id="GO:0052689">
    <property type="term" value="F:carboxylic ester hydrolase activity"/>
    <property type="evidence" value="ECO:0007669"/>
    <property type="project" value="UniProtKB-KW"/>
</dbReference>